<dbReference type="PANTHER" id="PTHR38886">
    <property type="entry name" value="SESA DOMAIN-CONTAINING PROTEIN"/>
    <property type="match status" value="1"/>
</dbReference>
<dbReference type="InterPro" id="IPR057327">
    <property type="entry name" value="Vts1_dom"/>
</dbReference>
<evidence type="ECO:0000259" key="4">
    <source>
        <dbReference type="Pfam" id="PF22893"/>
    </source>
</evidence>
<organism evidence="6 7">
    <name type="scientific">Phialocephala subalpina</name>
    <dbReference type="NCBI Taxonomy" id="576137"/>
    <lineage>
        <taxon>Eukaryota</taxon>
        <taxon>Fungi</taxon>
        <taxon>Dikarya</taxon>
        <taxon>Ascomycota</taxon>
        <taxon>Pezizomycotina</taxon>
        <taxon>Leotiomycetes</taxon>
        <taxon>Helotiales</taxon>
        <taxon>Mollisiaceae</taxon>
        <taxon>Phialocephala</taxon>
        <taxon>Phialocephala fortinii species complex</taxon>
    </lineage>
</organism>
<evidence type="ECO:0000313" key="6">
    <source>
        <dbReference type="EMBL" id="CZR53521.1"/>
    </source>
</evidence>
<dbReference type="EMBL" id="FJOG01000004">
    <property type="protein sequence ID" value="CZR53521.1"/>
    <property type="molecule type" value="Genomic_DNA"/>
</dbReference>
<evidence type="ECO:0000313" key="7">
    <source>
        <dbReference type="Proteomes" id="UP000184330"/>
    </source>
</evidence>
<keyword evidence="7" id="KW-1185">Reference proteome</keyword>
<name>A0A1L7WL60_9HELO</name>
<dbReference type="Pfam" id="PF17111">
    <property type="entry name" value="PigL_N"/>
    <property type="match status" value="1"/>
</dbReference>
<evidence type="ECO:0000256" key="2">
    <source>
        <dbReference type="SAM" id="MobiDB-lite"/>
    </source>
</evidence>
<feature type="domain" description="Ubiquitin-like" evidence="4">
    <location>
        <begin position="230"/>
        <end position="308"/>
    </location>
</feature>
<evidence type="ECO:0000259" key="5">
    <source>
        <dbReference type="Pfam" id="PF25479"/>
    </source>
</evidence>
<proteinExistence type="predicted"/>
<feature type="domain" description="RNA-binding protein vts1-like alpha-helical" evidence="5">
    <location>
        <begin position="548"/>
        <end position="584"/>
    </location>
</feature>
<reference evidence="6 7" key="1">
    <citation type="submission" date="2016-03" db="EMBL/GenBank/DDBJ databases">
        <authorList>
            <person name="Ploux O."/>
        </authorList>
    </citation>
    <scope>NUCLEOTIDE SEQUENCE [LARGE SCALE GENOMIC DNA]</scope>
    <source>
        <strain evidence="6 7">UAMH 11012</strain>
    </source>
</reference>
<dbReference type="OrthoDB" id="3045089at2759"/>
<dbReference type="InterPro" id="IPR054464">
    <property type="entry name" value="ULD_fung"/>
</dbReference>
<sequence length="594" mass="66994">MSFGWSAGDIVAAINLVNRVFRSISNVSGAREHFQELRAELQTLLRALHEISDLARLPGQHPDVTALKFAACLCQETLARFLEKIKPFDESLALGSRSSRLKAVPRMVRWELLVKKDIPEFRSYLVAHVGALNLRISTVSLKVTSTSSARSDEHHAQHRLSIQRLERELQRQTESICARITSIPQKDTIPQLKSLLEIAMDVWKAQKDLTNLCSKALDTVPPPESQYTWAQSPVKFEDALGRVIPVPSEYGWETLEAVIQAQFKTGPGQEKVLSGEYELWSSGQSIVELRQSTPSLIPGMIITMTFIIGQYAGSERCPQLGCQSRLFAKDAKGNKTQECTSCGTTFRETKSPLPMPMKPTATSCRESAPKYRTDDSRRCFRNISLFITELPKTPTTFRGSYYRSKERKNNVNINAVRYDPAAVAKIEQDISCQLQLPETETKTVSYRPYTEMFRCIETVSLSYRPQTLIGTTTVTSTPSTRNKGRTKTRLPAHHPSLGTDCLKNHEEEIQATLEMLGQTFHDQDSAQRPSLALDQDFQEESGAIEPGAIEHWFMVLSESERTATLYALIQQTTEFQQYFFLALLKCFVVRDVEL</sequence>
<dbReference type="InterPro" id="IPR031348">
    <property type="entry name" value="PigL_N"/>
</dbReference>
<dbReference type="Pfam" id="PF22893">
    <property type="entry name" value="ULD_2"/>
    <property type="match status" value="1"/>
</dbReference>
<dbReference type="Proteomes" id="UP000184330">
    <property type="component" value="Unassembled WGS sequence"/>
</dbReference>
<evidence type="ECO:0000259" key="3">
    <source>
        <dbReference type="Pfam" id="PF17111"/>
    </source>
</evidence>
<accession>A0A1L7WL60</accession>
<dbReference type="Pfam" id="PF25479">
    <property type="entry name" value="Vts1"/>
    <property type="match status" value="1"/>
</dbReference>
<gene>
    <name evidence="6" type="ORF">PAC_03400</name>
</gene>
<dbReference type="STRING" id="576137.A0A1L7WL60"/>
<evidence type="ECO:0000256" key="1">
    <source>
        <dbReference type="SAM" id="Coils"/>
    </source>
</evidence>
<dbReference type="PANTHER" id="PTHR38886:SF1">
    <property type="entry name" value="NACHT-NTPASE AND P-LOOP NTPASES N-TERMINAL DOMAIN-CONTAINING PROTEIN"/>
    <property type="match status" value="1"/>
</dbReference>
<feature type="region of interest" description="Disordered" evidence="2">
    <location>
        <begin position="472"/>
        <end position="495"/>
    </location>
</feature>
<dbReference type="AlphaFoldDB" id="A0A1L7WL60"/>
<feature type="domain" description="Azaphilone pigments biosynthesis cluster protein L N-terminal" evidence="3">
    <location>
        <begin position="12"/>
        <end position="187"/>
    </location>
</feature>
<feature type="compositionally biased region" description="Basic residues" evidence="2">
    <location>
        <begin position="482"/>
        <end position="492"/>
    </location>
</feature>
<keyword evidence="1" id="KW-0175">Coiled coil</keyword>
<protein>
    <submittedName>
        <fullName evidence="6">Uncharacterized protein</fullName>
    </submittedName>
</protein>
<feature type="coiled-coil region" evidence="1">
    <location>
        <begin position="27"/>
        <end position="54"/>
    </location>
</feature>